<dbReference type="GO" id="GO:0016616">
    <property type="term" value="F:oxidoreductase activity, acting on the CH-OH group of donors, NAD or NADP as acceptor"/>
    <property type="evidence" value="ECO:0007669"/>
    <property type="project" value="TreeGrafter"/>
</dbReference>
<dbReference type="Pfam" id="PF13561">
    <property type="entry name" value="adh_short_C2"/>
    <property type="match status" value="1"/>
</dbReference>
<dbReference type="RefSeq" id="WP_090704101.1">
    <property type="nucleotide sequence ID" value="NZ_FNHH01000010.1"/>
</dbReference>
<dbReference type="STRING" id="990371.SAMN05421813_11079"/>
<gene>
    <name evidence="3" type="ORF">SAMN05421813_11079</name>
</gene>
<dbReference type="GO" id="GO:0006633">
    <property type="term" value="P:fatty acid biosynthetic process"/>
    <property type="evidence" value="ECO:0007669"/>
    <property type="project" value="TreeGrafter"/>
</dbReference>
<dbReference type="AlphaFoldDB" id="A0A1G9SKP0"/>
<keyword evidence="4" id="KW-1185">Reference proteome</keyword>
<dbReference type="InterPro" id="IPR020904">
    <property type="entry name" value="Sc_DH/Rdtase_CS"/>
</dbReference>
<dbReference type="InterPro" id="IPR002347">
    <property type="entry name" value="SDR_fam"/>
</dbReference>
<evidence type="ECO:0000256" key="1">
    <source>
        <dbReference type="ARBA" id="ARBA00006484"/>
    </source>
</evidence>
<dbReference type="CDD" id="cd05233">
    <property type="entry name" value="SDR_c"/>
    <property type="match status" value="1"/>
</dbReference>
<evidence type="ECO:0000313" key="4">
    <source>
        <dbReference type="Proteomes" id="UP000199226"/>
    </source>
</evidence>
<dbReference type="Proteomes" id="UP000199226">
    <property type="component" value="Unassembled WGS sequence"/>
</dbReference>
<accession>A0A1G9SKP0</accession>
<protein>
    <submittedName>
        <fullName evidence="3">3-oxoacyl-[acyl-carrier protein] reductase</fullName>
    </submittedName>
</protein>
<dbReference type="PRINTS" id="PR00080">
    <property type="entry name" value="SDRFAMILY"/>
</dbReference>
<dbReference type="SUPFAM" id="SSF51735">
    <property type="entry name" value="NAD(P)-binding Rossmann-fold domains"/>
    <property type="match status" value="1"/>
</dbReference>
<dbReference type="Gene3D" id="3.40.50.720">
    <property type="entry name" value="NAD(P)-binding Rossmann-like Domain"/>
    <property type="match status" value="1"/>
</dbReference>
<reference evidence="4" key="1">
    <citation type="submission" date="2016-10" db="EMBL/GenBank/DDBJ databases">
        <authorList>
            <person name="Varghese N."/>
            <person name="Submissions S."/>
        </authorList>
    </citation>
    <scope>NUCLEOTIDE SEQUENCE [LARGE SCALE GENOMIC DNA]</scope>
    <source>
        <strain evidence="4">DSM 24536</strain>
    </source>
</reference>
<organism evidence="3 4">
    <name type="scientific">Daejeonella rubra</name>
    <dbReference type="NCBI Taxonomy" id="990371"/>
    <lineage>
        <taxon>Bacteria</taxon>
        <taxon>Pseudomonadati</taxon>
        <taxon>Bacteroidota</taxon>
        <taxon>Sphingobacteriia</taxon>
        <taxon>Sphingobacteriales</taxon>
        <taxon>Sphingobacteriaceae</taxon>
        <taxon>Daejeonella</taxon>
    </lineage>
</organism>
<evidence type="ECO:0000313" key="3">
    <source>
        <dbReference type="EMBL" id="SDM35365.1"/>
    </source>
</evidence>
<dbReference type="PRINTS" id="PR00081">
    <property type="entry name" value="GDHRDH"/>
</dbReference>
<dbReference type="EMBL" id="FNHH01000010">
    <property type="protein sequence ID" value="SDM35365.1"/>
    <property type="molecule type" value="Genomic_DNA"/>
</dbReference>
<comment type="similarity">
    <text evidence="1">Belongs to the short-chain dehydrogenases/reductases (SDR) family.</text>
</comment>
<dbReference type="FunFam" id="3.40.50.720:FF:000173">
    <property type="entry name" value="3-oxoacyl-[acyl-carrier protein] reductase"/>
    <property type="match status" value="1"/>
</dbReference>
<proteinExistence type="inferred from homology"/>
<dbReference type="GO" id="GO:0048038">
    <property type="term" value="F:quinone binding"/>
    <property type="evidence" value="ECO:0007669"/>
    <property type="project" value="TreeGrafter"/>
</dbReference>
<keyword evidence="2" id="KW-0560">Oxidoreductase</keyword>
<dbReference type="PANTHER" id="PTHR42760:SF133">
    <property type="entry name" value="3-OXOACYL-[ACYL-CARRIER-PROTEIN] REDUCTASE"/>
    <property type="match status" value="1"/>
</dbReference>
<dbReference type="InterPro" id="IPR036291">
    <property type="entry name" value="NAD(P)-bd_dom_sf"/>
</dbReference>
<name>A0A1G9SKP0_9SPHI</name>
<dbReference type="PROSITE" id="PS00061">
    <property type="entry name" value="ADH_SHORT"/>
    <property type="match status" value="1"/>
</dbReference>
<evidence type="ECO:0000256" key="2">
    <source>
        <dbReference type="ARBA" id="ARBA00023002"/>
    </source>
</evidence>
<dbReference type="OrthoDB" id="9788235at2"/>
<sequence length="248" mass="26642">MKIEFKDQIGIITGAASGLGQAIALNLSGKGVKLALFDRDKSGLEKTQSQLTSDSEIYPLDITIEADVESAINKVNEQFGRVDILVNCAGIAGKTNILSHEVEADNMRFVFDVNFMGSFYTSKYAIPFMLKNHYGRVLHIASISGKEGNAGMLAYSASKAAVIGMTKVQGKEYAENGITVNALAPAVIRTAMVEALPEQQVKYMTDKIPMKRCGSLEEAANTAAFIVSPEASFSTAFTFDLSGGRATY</sequence>
<dbReference type="PANTHER" id="PTHR42760">
    <property type="entry name" value="SHORT-CHAIN DEHYDROGENASES/REDUCTASES FAMILY MEMBER"/>
    <property type="match status" value="1"/>
</dbReference>